<dbReference type="InterPro" id="IPR051531">
    <property type="entry name" value="N-acetyltransferase"/>
</dbReference>
<dbReference type="AlphaFoldDB" id="A0A9D9HAN6"/>
<evidence type="ECO:0000313" key="2">
    <source>
        <dbReference type="EMBL" id="MBO8442923.1"/>
    </source>
</evidence>
<dbReference type="Gene3D" id="3.40.630.30">
    <property type="match status" value="1"/>
</dbReference>
<reference evidence="2" key="1">
    <citation type="submission" date="2020-10" db="EMBL/GenBank/DDBJ databases">
        <authorList>
            <person name="Gilroy R."/>
        </authorList>
    </citation>
    <scope>NUCLEOTIDE SEQUENCE</scope>
    <source>
        <strain evidence="2">11167</strain>
    </source>
</reference>
<dbReference type="PANTHER" id="PTHR43792:SF1">
    <property type="entry name" value="N-ACETYLTRANSFERASE DOMAIN-CONTAINING PROTEIN"/>
    <property type="match status" value="1"/>
</dbReference>
<dbReference type="InterPro" id="IPR000182">
    <property type="entry name" value="GNAT_dom"/>
</dbReference>
<proteinExistence type="predicted"/>
<dbReference type="InterPro" id="IPR016181">
    <property type="entry name" value="Acyl_CoA_acyltransferase"/>
</dbReference>
<dbReference type="Pfam" id="PF13302">
    <property type="entry name" value="Acetyltransf_3"/>
    <property type="match status" value="1"/>
</dbReference>
<dbReference type="PANTHER" id="PTHR43792">
    <property type="entry name" value="GNAT FAMILY, PUTATIVE (AFU_ORTHOLOGUE AFUA_3G00765)-RELATED-RELATED"/>
    <property type="match status" value="1"/>
</dbReference>
<feature type="domain" description="N-acetyltransferase" evidence="1">
    <location>
        <begin position="13"/>
        <end position="176"/>
    </location>
</feature>
<dbReference type="SUPFAM" id="SSF55729">
    <property type="entry name" value="Acyl-CoA N-acyltransferases (Nat)"/>
    <property type="match status" value="1"/>
</dbReference>
<dbReference type="GO" id="GO:0016747">
    <property type="term" value="F:acyltransferase activity, transferring groups other than amino-acyl groups"/>
    <property type="evidence" value="ECO:0007669"/>
    <property type="project" value="InterPro"/>
</dbReference>
<sequence length="179" mass="20642">MKAFGEAIITQRLILRRLGREDWKNLATILQDEDAMYAYEHAFSDDEVSAWLDRQLLRYEKDNGFGLLGVVRREDGQFVGQCGLTLQNVRGQAVPEIGYLLVRKHWHQGYATEAAMAVRDYAFSTLGLSEVWSIIRENNFASQAVARRLGMEPVDEIVKHYYGMDMRHICFRVRRPEGA</sequence>
<accession>A0A9D9HAN6</accession>
<dbReference type="PROSITE" id="PS51186">
    <property type="entry name" value="GNAT"/>
    <property type="match status" value="1"/>
</dbReference>
<evidence type="ECO:0000259" key="1">
    <source>
        <dbReference type="PROSITE" id="PS51186"/>
    </source>
</evidence>
<organism evidence="2 3">
    <name type="scientific">Candidatus Aphodenecus pullistercoris</name>
    <dbReference type="NCBI Taxonomy" id="2840669"/>
    <lineage>
        <taxon>Bacteria</taxon>
        <taxon>Pseudomonadati</taxon>
        <taxon>Spirochaetota</taxon>
        <taxon>Spirochaetia</taxon>
        <taxon>Spirochaetales</taxon>
        <taxon>Candidatus Aphodenecus</taxon>
    </lineage>
</organism>
<dbReference type="EMBL" id="JADIMU010000026">
    <property type="protein sequence ID" value="MBO8442923.1"/>
    <property type="molecule type" value="Genomic_DNA"/>
</dbReference>
<reference evidence="2" key="2">
    <citation type="journal article" date="2021" name="PeerJ">
        <title>Extensive microbial diversity within the chicken gut microbiome revealed by metagenomics and culture.</title>
        <authorList>
            <person name="Gilroy R."/>
            <person name="Ravi A."/>
            <person name="Getino M."/>
            <person name="Pursley I."/>
            <person name="Horton D.L."/>
            <person name="Alikhan N.F."/>
            <person name="Baker D."/>
            <person name="Gharbi K."/>
            <person name="Hall N."/>
            <person name="Watson M."/>
            <person name="Adriaenssens E.M."/>
            <person name="Foster-Nyarko E."/>
            <person name="Jarju S."/>
            <person name="Secka A."/>
            <person name="Antonio M."/>
            <person name="Oren A."/>
            <person name="Chaudhuri R.R."/>
            <person name="La Ragione R."/>
            <person name="Hildebrand F."/>
            <person name="Pallen M.J."/>
        </authorList>
    </citation>
    <scope>NUCLEOTIDE SEQUENCE</scope>
    <source>
        <strain evidence="2">11167</strain>
    </source>
</reference>
<dbReference type="Proteomes" id="UP000823633">
    <property type="component" value="Unassembled WGS sequence"/>
</dbReference>
<gene>
    <name evidence="2" type="ORF">IAC42_04110</name>
</gene>
<name>A0A9D9HAN6_9SPIR</name>
<evidence type="ECO:0000313" key="3">
    <source>
        <dbReference type="Proteomes" id="UP000823633"/>
    </source>
</evidence>
<protein>
    <submittedName>
        <fullName evidence="2">GNAT family N-acetyltransferase</fullName>
    </submittedName>
</protein>
<comment type="caution">
    <text evidence="2">The sequence shown here is derived from an EMBL/GenBank/DDBJ whole genome shotgun (WGS) entry which is preliminary data.</text>
</comment>